<accession>A0A9W7SQR4</accession>
<dbReference type="AlphaFoldDB" id="A0A9W7SQR4"/>
<evidence type="ECO:0000313" key="1">
    <source>
        <dbReference type="EMBL" id="KAH9826907.1"/>
    </source>
</evidence>
<reference evidence="1 2" key="2">
    <citation type="journal article" date="2021" name="Curr. Genet.">
        <title>Genetic response to nitrogen starvation in the aggressive Eucalyptus foliar pathogen Teratosphaeria destructans.</title>
        <authorList>
            <person name="Havenga M."/>
            <person name="Wingfield B.D."/>
            <person name="Wingfield M.J."/>
            <person name="Dreyer L.L."/>
            <person name="Roets F."/>
            <person name="Aylward J."/>
        </authorList>
    </citation>
    <scope>NUCLEOTIDE SEQUENCE [LARGE SCALE GENOMIC DNA]</scope>
    <source>
        <strain evidence="1">CMW44962</strain>
    </source>
</reference>
<keyword evidence="2" id="KW-1185">Reference proteome</keyword>
<organism evidence="1 2">
    <name type="scientific">Teratosphaeria destructans</name>
    <dbReference type="NCBI Taxonomy" id="418781"/>
    <lineage>
        <taxon>Eukaryota</taxon>
        <taxon>Fungi</taxon>
        <taxon>Dikarya</taxon>
        <taxon>Ascomycota</taxon>
        <taxon>Pezizomycotina</taxon>
        <taxon>Dothideomycetes</taxon>
        <taxon>Dothideomycetidae</taxon>
        <taxon>Mycosphaerellales</taxon>
        <taxon>Teratosphaeriaceae</taxon>
        <taxon>Teratosphaeria</taxon>
    </lineage>
</organism>
<dbReference type="EMBL" id="RIBY02001940">
    <property type="protein sequence ID" value="KAH9826907.1"/>
    <property type="molecule type" value="Genomic_DNA"/>
</dbReference>
<name>A0A9W7SQR4_9PEZI</name>
<comment type="caution">
    <text evidence="1">The sequence shown here is derived from an EMBL/GenBank/DDBJ whole genome shotgun (WGS) entry which is preliminary data.</text>
</comment>
<dbReference type="Proteomes" id="UP001138500">
    <property type="component" value="Unassembled WGS sequence"/>
</dbReference>
<proteinExistence type="predicted"/>
<reference evidence="1 2" key="1">
    <citation type="journal article" date="2018" name="IMA Fungus">
        <title>IMA Genome-F 10: Nine draft genome sequences of Claviceps purpurea s.lat., including C. arundinis, C. humidiphila, and C. cf. spartinae, pseudomolecules for the pitch canker pathogen Fusarium circinatum, draft genome of Davidsoniella eucalypti, Grosmannia galeiformis, Quambalaria eucalypti, and Teratosphaeria destructans.</title>
        <authorList>
            <person name="Wingfield B.D."/>
            <person name="Liu M."/>
            <person name="Nguyen H.D."/>
            <person name="Lane F.A."/>
            <person name="Morgan S.W."/>
            <person name="De Vos L."/>
            <person name="Wilken P.M."/>
            <person name="Duong T.A."/>
            <person name="Aylward J."/>
            <person name="Coetzee M.P."/>
            <person name="Dadej K."/>
            <person name="De Beer Z.W."/>
            <person name="Findlay W."/>
            <person name="Havenga M."/>
            <person name="Kolarik M."/>
            <person name="Menzies J.G."/>
            <person name="Naidoo K."/>
            <person name="Pochopski O."/>
            <person name="Shoukouhi P."/>
            <person name="Santana Q.C."/>
            <person name="Seifert K.A."/>
            <person name="Soal N."/>
            <person name="Steenkamp E.T."/>
            <person name="Tatham C.T."/>
            <person name="van der Nest M.A."/>
            <person name="Wingfield M.J."/>
        </authorList>
    </citation>
    <scope>NUCLEOTIDE SEQUENCE [LARGE SCALE GENOMIC DNA]</scope>
    <source>
        <strain evidence="1">CMW44962</strain>
    </source>
</reference>
<protein>
    <submittedName>
        <fullName evidence="1">Uncharacterized protein</fullName>
    </submittedName>
</protein>
<sequence>MVGRHGSHKKYAETAVCMDDLVVPTTKRDGNGREVALSEEEIKEAEDREIQRRIEETFEDLMRKVE</sequence>
<gene>
    <name evidence="1" type="ORF">Tdes44962_MAKER09909</name>
</gene>
<evidence type="ECO:0000313" key="2">
    <source>
        <dbReference type="Proteomes" id="UP001138500"/>
    </source>
</evidence>